<evidence type="ECO:0000313" key="2">
    <source>
        <dbReference type="Proteomes" id="UP000426027"/>
    </source>
</evidence>
<dbReference type="AlphaFoldDB" id="A0A6I6G4E2"/>
<keyword evidence="2" id="KW-1185">Reference proteome</keyword>
<accession>A0A6I6G4E2</accession>
<proteinExistence type="predicted"/>
<dbReference type="EMBL" id="CP046566">
    <property type="protein sequence ID" value="QGW26917.1"/>
    <property type="molecule type" value="Genomic_DNA"/>
</dbReference>
<sequence length="584" mass="63897">MNRNRFAGLLVLAAIVLASCGKKGPEYTRYIPKSAGYVLAFDVKSMVQKLEKDSLSIENMMQVLKDEKGNTGYTEALDMWKQFKDAGIDFQSRVFVAVPEMNFNGGSLSFQLVAGLEDAAKLEAFIGKQFKDAKIEKMGDISVVSLPMVSIGWKKDAVMMVGKQSTADYGMVDMNDLMGDTAAGNTTAPVLSTNTKEDIKKYFELKKDESVASIDVFNELMEKPADVAMFTSSESAAGVASNPFMNMMPQVKELIADAYSTSVINFEDGKIVIEGDSYVGKKLGDLLKKYAGPVVDMSLVERYPNANVNGVTAFSFKPELLPAFVKELGVEALVNMALSQGGVTADEIAKAFKGDFAIVFSDFAFESKSFGKDASYKSVEPTGKLLMAIRIGDKAAFDKLIGLAEKEGGIRREGNRLVPVSPQIDMEDGEMTAPMPQLGVFAGIEGDLLIISNDSTVYANYASGKAGAKLPEQARTALKDQSVGFYLNTPSILKGIPETMFDSSDVHEKNILNRSKEIFGDVWFSSGNFDGKKLTTKGEMQMAPGKNTLPQLVRYLMFIADEMKAKEKEEEEMYKRMEAEIEMQ</sequence>
<protein>
    <submittedName>
        <fullName evidence="1">DUF4836 family protein</fullName>
    </submittedName>
</protein>
<organism evidence="1 2">
    <name type="scientific">Phnomibacter ginsenosidimutans</name>
    <dbReference type="NCBI Taxonomy" id="2676868"/>
    <lineage>
        <taxon>Bacteria</taxon>
        <taxon>Pseudomonadati</taxon>
        <taxon>Bacteroidota</taxon>
        <taxon>Chitinophagia</taxon>
        <taxon>Chitinophagales</taxon>
        <taxon>Chitinophagaceae</taxon>
        <taxon>Phnomibacter</taxon>
    </lineage>
</organism>
<reference evidence="1 2" key="1">
    <citation type="submission" date="2019-11" db="EMBL/GenBank/DDBJ databases">
        <authorList>
            <person name="Im W.T."/>
        </authorList>
    </citation>
    <scope>NUCLEOTIDE SEQUENCE [LARGE SCALE GENOMIC DNA]</scope>
    <source>
        <strain evidence="1 2">SB-02</strain>
    </source>
</reference>
<evidence type="ECO:0000313" key="1">
    <source>
        <dbReference type="EMBL" id="QGW26917.1"/>
    </source>
</evidence>
<dbReference type="KEGG" id="fls:GLV81_01315"/>
<name>A0A6I6G4E2_9BACT</name>
<gene>
    <name evidence="1" type="ORF">GLV81_01315</name>
</gene>
<dbReference type="PROSITE" id="PS51257">
    <property type="entry name" value="PROKAR_LIPOPROTEIN"/>
    <property type="match status" value="1"/>
</dbReference>
<dbReference type="Proteomes" id="UP000426027">
    <property type="component" value="Chromosome"/>
</dbReference>
<dbReference type="RefSeq" id="WP_157476142.1">
    <property type="nucleotide sequence ID" value="NZ_CP046566.1"/>
</dbReference>